<evidence type="ECO:0000313" key="8">
    <source>
        <dbReference type="Proteomes" id="UP000663879"/>
    </source>
</evidence>
<dbReference type="InterPro" id="IPR001713">
    <property type="entry name" value="Prot_inh_stefin"/>
</dbReference>
<evidence type="ECO:0000259" key="6">
    <source>
        <dbReference type="SMART" id="SM00043"/>
    </source>
</evidence>
<reference evidence="7" key="1">
    <citation type="submission" date="2021-02" db="EMBL/GenBank/DDBJ databases">
        <authorList>
            <person name="Nowell W R."/>
        </authorList>
    </citation>
    <scope>NUCLEOTIDE SEQUENCE</scope>
    <source>
        <strain evidence="7">Ploen Becks lab</strain>
    </source>
</reference>
<dbReference type="PANTHER" id="PTHR11414">
    <property type="entry name" value="CYSTATIN FAMILY MEMBER"/>
    <property type="match status" value="1"/>
</dbReference>
<organism evidence="7 8">
    <name type="scientific">Brachionus calyciflorus</name>
    <dbReference type="NCBI Taxonomy" id="104777"/>
    <lineage>
        <taxon>Eukaryota</taxon>
        <taxon>Metazoa</taxon>
        <taxon>Spiralia</taxon>
        <taxon>Gnathifera</taxon>
        <taxon>Rotifera</taxon>
        <taxon>Eurotatoria</taxon>
        <taxon>Monogononta</taxon>
        <taxon>Pseudotrocha</taxon>
        <taxon>Ploima</taxon>
        <taxon>Brachionidae</taxon>
        <taxon>Brachionus</taxon>
    </lineage>
</organism>
<dbReference type="GO" id="GO:0005829">
    <property type="term" value="C:cytosol"/>
    <property type="evidence" value="ECO:0007669"/>
    <property type="project" value="TreeGrafter"/>
</dbReference>
<dbReference type="PANTHER" id="PTHR11414:SF21">
    <property type="entry name" value="CYSTATIN 14A, TANDEM DUPLICATE 1-RELATED"/>
    <property type="match status" value="1"/>
</dbReference>
<dbReference type="GO" id="GO:0004869">
    <property type="term" value="F:cysteine-type endopeptidase inhibitor activity"/>
    <property type="evidence" value="ECO:0007669"/>
    <property type="project" value="UniProtKB-KW"/>
</dbReference>
<dbReference type="InterPro" id="IPR000010">
    <property type="entry name" value="Cystatin_dom"/>
</dbReference>
<keyword evidence="3" id="KW-0963">Cytoplasm</keyword>
<protein>
    <recommendedName>
        <fullName evidence="6">Cystatin domain-containing protein</fullName>
    </recommendedName>
</protein>
<evidence type="ECO:0000256" key="4">
    <source>
        <dbReference type="ARBA" id="ARBA00022690"/>
    </source>
</evidence>
<dbReference type="PRINTS" id="PR00295">
    <property type="entry name" value="STEFINA"/>
</dbReference>
<comment type="subcellular location">
    <subcellularLocation>
        <location evidence="1">Cytoplasm</location>
    </subcellularLocation>
</comment>
<feature type="domain" description="Cystatin" evidence="6">
    <location>
        <begin position="2"/>
        <end position="98"/>
    </location>
</feature>
<dbReference type="InterPro" id="IPR046350">
    <property type="entry name" value="Cystatin_sf"/>
</dbReference>
<keyword evidence="4" id="KW-0646">Protease inhibitor</keyword>
<dbReference type="OrthoDB" id="2429551at2759"/>
<evidence type="ECO:0000256" key="1">
    <source>
        <dbReference type="ARBA" id="ARBA00004496"/>
    </source>
</evidence>
<dbReference type="Proteomes" id="UP000663879">
    <property type="component" value="Unassembled WGS sequence"/>
</dbReference>
<proteinExistence type="inferred from homology"/>
<dbReference type="SMART" id="SM00043">
    <property type="entry name" value="CY"/>
    <property type="match status" value="1"/>
</dbReference>
<dbReference type="PROSITE" id="PS00287">
    <property type="entry name" value="CYSTATIN"/>
    <property type="match status" value="1"/>
</dbReference>
<keyword evidence="5" id="KW-0789">Thiol protease inhibitor</keyword>
<comment type="similarity">
    <text evidence="2">Belongs to the cystatin family.</text>
</comment>
<dbReference type="Pfam" id="PF00031">
    <property type="entry name" value="Cystatin"/>
    <property type="match status" value="1"/>
</dbReference>
<dbReference type="CDD" id="cd00042">
    <property type="entry name" value="CY"/>
    <property type="match status" value="1"/>
</dbReference>
<dbReference type="FunFam" id="3.10.450.10:FF:000001">
    <property type="entry name" value="Cystatin-A"/>
    <property type="match status" value="1"/>
</dbReference>
<evidence type="ECO:0000256" key="2">
    <source>
        <dbReference type="ARBA" id="ARBA00009403"/>
    </source>
</evidence>
<gene>
    <name evidence="7" type="ORF">OXX778_LOCUS12745</name>
</gene>
<name>A0A814BJZ4_9BILA</name>
<comment type="caution">
    <text evidence="7">The sequence shown here is derived from an EMBL/GenBank/DDBJ whole genome shotgun (WGS) entry which is preliminary data.</text>
</comment>
<keyword evidence="8" id="KW-1185">Reference proteome</keyword>
<sequence length="110" mass="11959">MPICGGLDDSRPADESIQSLVDQIASQISAHTGSNFPRLTAVSYKSQVVAGTNYFVKIDAGEEHIHARIFQGLPHTGSVVELHGIERSKSHHDPIEYIEVRPIISAVLSN</sequence>
<accession>A0A814BJZ4</accession>
<dbReference type="InterPro" id="IPR018073">
    <property type="entry name" value="Prot_inh_cystat_CS"/>
</dbReference>
<evidence type="ECO:0000256" key="5">
    <source>
        <dbReference type="ARBA" id="ARBA00022704"/>
    </source>
</evidence>
<dbReference type="EMBL" id="CAJNOC010002348">
    <property type="protein sequence ID" value="CAF0927925.1"/>
    <property type="molecule type" value="Genomic_DNA"/>
</dbReference>
<dbReference type="AlphaFoldDB" id="A0A814BJZ4"/>
<dbReference type="SUPFAM" id="SSF54403">
    <property type="entry name" value="Cystatin/monellin"/>
    <property type="match status" value="1"/>
</dbReference>
<evidence type="ECO:0000256" key="3">
    <source>
        <dbReference type="ARBA" id="ARBA00022490"/>
    </source>
</evidence>
<evidence type="ECO:0000313" key="7">
    <source>
        <dbReference type="EMBL" id="CAF0927925.1"/>
    </source>
</evidence>
<dbReference type="Gene3D" id="3.10.450.10">
    <property type="match status" value="1"/>
</dbReference>